<feature type="compositionally biased region" description="Basic residues" evidence="6">
    <location>
        <begin position="147"/>
        <end position="159"/>
    </location>
</feature>
<feature type="domain" description="C2H2-type" evidence="7">
    <location>
        <begin position="41"/>
        <end position="70"/>
    </location>
</feature>
<dbReference type="PANTHER" id="PTHR14003">
    <property type="entry name" value="TRANSCRIPTIONAL REPRESSOR PROTEIN YY"/>
    <property type="match status" value="1"/>
</dbReference>
<gene>
    <name evidence="8" type="ORF">D9757_001306</name>
</gene>
<dbReference type="PANTHER" id="PTHR14003:SF20">
    <property type="entry name" value="FINGER DOMAIN PROTEIN, PUTATIVE (AFU_ORTHOLOGUE AFUA_4G10380)-RELATED"/>
    <property type="match status" value="1"/>
</dbReference>
<accession>A0A8H5I0Z1</accession>
<feature type="region of interest" description="Disordered" evidence="6">
    <location>
        <begin position="129"/>
        <end position="163"/>
    </location>
</feature>
<comment type="caution">
    <text evidence="8">The sequence shown here is derived from an EMBL/GenBank/DDBJ whole genome shotgun (WGS) entry which is preliminary data.</text>
</comment>
<evidence type="ECO:0000256" key="3">
    <source>
        <dbReference type="ARBA" id="ARBA00022771"/>
    </source>
</evidence>
<feature type="region of interest" description="Disordered" evidence="6">
    <location>
        <begin position="247"/>
        <end position="268"/>
    </location>
</feature>
<reference evidence="8 9" key="1">
    <citation type="journal article" date="2020" name="ISME J.">
        <title>Uncovering the hidden diversity of litter-decomposition mechanisms in mushroom-forming fungi.</title>
        <authorList>
            <person name="Floudas D."/>
            <person name="Bentzer J."/>
            <person name="Ahren D."/>
            <person name="Johansson T."/>
            <person name="Persson P."/>
            <person name="Tunlid A."/>
        </authorList>
    </citation>
    <scope>NUCLEOTIDE SEQUENCE [LARGE SCALE GENOMIC DNA]</scope>
    <source>
        <strain evidence="8 9">CBS 406.79</strain>
    </source>
</reference>
<keyword evidence="3 5" id="KW-0863">Zinc-finger</keyword>
<dbReference type="InterPro" id="IPR036236">
    <property type="entry name" value="Znf_C2H2_sf"/>
</dbReference>
<dbReference type="OrthoDB" id="654211at2759"/>
<organism evidence="8 9">
    <name type="scientific">Collybiopsis confluens</name>
    <dbReference type="NCBI Taxonomy" id="2823264"/>
    <lineage>
        <taxon>Eukaryota</taxon>
        <taxon>Fungi</taxon>
        <taxon>Dikarya</taxon>
        <taxon>Basidiomycota</taxon>
        <taxon>Agaricomycotina</taxon>
        <taxon>Agaricomycetes</taxon>
        <taxon>Agaricomycetidae</taxon>
        <taxon>Agaricales</taxon>
        <taxon>Marasmiineae</taxon>
        <taxon>Omphalotaceae</taxon>
        <taxon>Collybiopsis</taxon>
    </lineage>
</organism>
<sequence>MPKYNSEVEQVRCTHNGCDKAFRRASDLLRHLSTHSNEKPNACIWPGCTMKFSQSSALKTHMNVHTGEQPYTCNFCEARFGDPSSRGRHEEEIHNPDKGSYVCPFDECSSTIKRRSAFTHHLKTKHNARLSRSDVDSCNPSLAGRPRPSRLRRAYRRPRRLPESGRPYAVVKKVKMELPTTTTPSKLPDLISFPTDTVRSMAGTPASLGGLSFAPSPLYSLESEYQQDYQQRAYQLPYTSASPAPDPHLGSYLSALESGNEPLPTRPHSVVGSPALAFASSDSFLSSASPSPAPDMTRPYYPTVLHAASAPQASYMLSAEQPNSILEGIKTDEDLDLFLASFTNAAGVSFGLDLEEELKPFHLNWFGLDNSIPVLG</sequence>
<dbReference type="SUPFAM" id="SSF57667">
    <property type="entry name" value="beta-beta-alpha zinc fingers"/>
    <property type="match status" value="1"/>
</dbReference>
<keyword evidence="9" id="KW-1185">Reference proteome</keyword>
<keyword evidence="2" id="KW-0677">Repeat</keyword>
<dbReference type="SMART" id="SM00355">
    <property type="entry name" value="ZnF_C2H2"/>
    <property type="match status" value="4"/>
</dbReference>
<dbReference type="GO" id="GO:0031519">
    <property type="term" value="C:PcG protein complex"/>
    <property type="evidence" value="ECO:0007669"/>
    <property type="project" value="TreeGrafter"/>
</dbReference>
<dbReference type="GO" id="GO:0000785">
    <property type="term" value="C:chromatin"/>
    <property type="evidence" value="ECO:0007669"/>
    <property type="project" value="TreeGrafter"/>
</dbReference>
<dbReference type="GO" id="GO:0000981">
    <property type="term" value="F:DNA-binding transcription factor activity, RNA polymerase II-specific"/>
    <property type="evidence" value="ECO:0007669"/>
    <property type="project" value="TreeGrafter"/>
</dbReference>
<dbReference type="Pfam" id="PF00096">
    <property type="entry name" value="zf-C2H2"/>
    <property type="match status" value="2"/>
</dbReference>
<dbReference type="PROSITE" id="PS50157">
    <property type="entry name" value="ZINC_FINGER_C2H2_2"/>
    <property type="match status" value="4"/>
</dbReference>
<keyword evidence="4" id="KW-0862">Zinc</keyword>
<feature type="domain" description="C2H2-type" evidence="7">
    <location>
        <begin position="101"/>
        <end position="131"/>
    </location>
</feature>
<proteinExistence type="predicted"/>
<dbReference type="Gene3D" id="3.30.160.60">
    <property type="entry name" value="Classic Zinc Finger"/>
    <property type="match status" value="3"/>
</dbReference>
<dbReference type="GO" id="GO:0000978">
    <property type="term" value="F:RNA polymerase II cis-regulatory region sequence-specific DNA binding"/>
    <property type="evidence" value="ECO:0007669"/>
    <property type="project" value="TreeGrafter"/>
</dbReference>
<name>A0A8H5I0Z1_9AGAR</name>
<protein>
    <recommendedName>
        <fullName evidence="7">C2H2-type domain-containing protein</fullName>
    </recommendedName>
</protein>
<feature type="domain" description="C2H2-type" evidence="7">
    <location>
        <begin position="11"/>
        <end position="40"/>
    </location>
</feature>
<dbReference type="AlphaFoldDB" id="A0A8H5I0Z1"/>
<evidence type="ECO:0000256" key="1">
    <source>
        <dbReference type="ARBA" id="ARBA00022723"/>
    </source>
</evidence>
<evidence type="ECO:0000256" key="2">
    <source>
        <dbReference type="ARBA" id="ARBA00022737"/>
    </source>
</evidence>
<evidence type="ECO:0000313" key="8">
    <source>
        <dbReference type="EMBL" id="KAF5393138.1"/>
    </source>
</evidence>
<dbReference type="FunFam" id="3.30.160.60:FF:000007">
    <property type="entry name" value="Basic krueppel-like factor 3"/>
    <property type="match status" value="1"/>
</dbReference>
<dbReference type="Proteomes" id="UP000518752">
    <property type="component" value="Unassembled WGS sequence"/>
</dbReference>
<evidence type="ECO:0000256" key="5">
    <source>
        <dbReference type="PROSITE-ProRule" id="PRU00042"/>
    </source>
</evidence>
<evidence type="ECO:0000256" key="6">
    <source>
        <dbReference type="SAM" id="MobiDB-lite"/>
    </source>
</evidence>
<feature type="domain" description="C2H2-type" evidence="7">
    <location>
        <begin position="71"/>
        <end position="99"/>
    </location>
</feature>
<evidence type="ECO:0000256" key="4">
    <source>
        <dbReference type="ARBA" id="ARBA00022833"/>
    </source>
</evidence>
<evidence type="ECO:0000313" key="9">
    <source>
        <dbReference type="Proteomes" id="UP000518752"/>
    </source>
</evidence>
<dbReference type="EMBL" id="JAACJN010000003">
    <property type="protein sequence ID" value="KAF5393138.1"/>
    <property type="molecule type" value="Genomic_DNA"/>
</dbReference>
<dbReference type="InterPro" id="IPR013087">
    <property type="entry name" value="Znf_C2H2_type"/>
</dbReference>
<keyword evidence="1" id="KW-0479">Metal-binding</keyword>
<dbReference type="GO" id="GO:0005667">
    <property type="term" value="C:transcription regulator complex"/>
    <property type="evidence" value="ECO:0007669"/>
    <property type="project" value="TreeGrafter"/>
</dbReference>
<dbReference type="GO" id="GO:0008270">
    <property type="term" value="F:zinc ion binding"/>
    <property type="evidence" value="ECO:0007669"/>
    <property type="project" value="UniProtKB-KW"/>
</dbReference>
<evidence type="ECO:0000259" key="7">
    <source>
        <dbReference type="PROSITE" id="PS50157"/>
    </source>
</evidence>
<dbReference type="PROSITE" id="PS00028">
    <property type="entry name" value="ZINC_FINGER_C2H2_1"/>
    <property type="match status" value="4"/>
</dbReference>